<evidence type="ECO:0000256" key="11">
    <source>
        <dbReference type="RuleBase" id="RU362127"/>
    </source>
</evidence>
<keyword evidence="9 11" id="KW-0472">Membrane</keyword>
<evidence type="ECO:0000256" key="4">
    <source>
        <dbReference type="ARBA" id="ARBA00011335"/>
    </source>
</evidence>
<comment type="function">
    <text evidence="11">Involved in protein N-glycosylation. Essential for the second step of the dolichol-linked oligosaccharide pathway. Anchors the catalytic subunit ALG13 to the ER.</text>
</comment>
<keyword evidence="13" id="KW-1185">Reference proteome</keyword>
<evidence type="ECO:0000256" key="8">
    <source>
        <dbReference type="ARBA" id="ARBA00022989"/>
    </source>
</evidence>
<comment type="caution">
    <text evidence="11">Lacks conserved residue(s) required for the propagation of feature annotation.</text>
</comment>
<dbReference type="Proteomes" id="UP000289152">
    <property type="component" value="Unassembled WGS sequence"/>
</dbReference>
<feature type="transmembrane region" description="Helical" evidence="11">
    <location>
        <begin position="6"/>
        <end position="25"/>
    </location>
</feature>
<keyword evidence="8 11" id="KW-1133">Transmembrane helix</keyword>
<dbReference type="PANTHER" id="PTHR12154:SF4">
    <property type="entry name" value="UDP-N-ACETYLGLUCOSAMINE TRANSFERASE SUBUNIT ALG14 HOMOLOG"/>
    <property type="match status" value="1"/>
</dbReference>
<dbReference type="AlphaFoldDB" id="A0A4Q1BNM4"/>
<proteinExistence type="inferred from homology"/>
<dbReference type="OrthoDB" id="17098at2759"/>
<keyword evidence="7 11" id="KW-0256">Endoplasmic reticulum</keyword>
<dbReference type="InterPro" id="IPR013969">
    <property type="entry name" value="Oligosacch_biosynth_Alg14"/>
</dbReference>
<name>A0A4Q1BNM4_TREME</name>
<comment type="subunit">
    <text evidence="4 11">Heterodimer with ALG13 to form a functional enzyme.</text>
</comment>
<evidence type="ECO:0000313" key="13">
    <source>
        <dbReference type="Proteomes" id="UP000289152"/>
    </source>
</evidence>
<accession>A0A4Q1BNM4</accession>
<evidence type="ECO:0000256" key="5">
    <source>
        <dbReference type="ARBA" id="ARBA00017467"/>
    </source>
</evidence>
<evidence type="ECO:0000256" key="6">
    <source>
        <dbReference type="ARBA" id="ARBA00022692"/>
    </source>
</evidence>
<dbReference type="EMBL" id="SDIL01000031">
    <property type="protein sequence ID" value="RXK39471.1"/>
    <property type="molecule type" value="Genomic_DNA"/>
</dbReference>
<evidence type="ECO:0000256" key="1">
    <source>
        <dbReference type="ARBA" id="ARBA00004389"/>
    </source>
</evidence>
<sequence length="225" mass="25615">MWLSYLSLVSIVIPALFALRVYLLIRYRDQKPKRQAGETCSLGVFLGSGGHTAEMVALLSTIDLERYTPRVYVYCWGDEMSLRAISTIESSRYSTENSTQPSYSRIAFPRARKVGQSWFSTILTTIRTLFHVIWYTFLVPLTQPRKPWVDVLLVNGPGTCVVLVLVCWIRRILGLSYTRIIYVESFARVRSLSLSGKLLRPFVDTFVVQWPSAGGKGTTYKGWLV</sequence>
<comment type="caution">
    <text evidence="12">The sequence shown here is derived from an EMBL/GenBank/DDBJ whole genome shotgun (WGS) entry which is preliminary data.</text>
</comment>
<reference evidence="12 13" key="1">
    <citation type="submission" date="2016-06" db="EMBL/GenBank/DDBJ databases">
        <title>Evolution of pathogenesis and genome organization in the Tremellales.</title>
        <authorList>
            <person name="Cuomo C."/>
            <person name="Litvintseva A."/>
            <person name="Heitman J."/>
            <person name="Chen Y."/>
            <person name="Sun S."/>
            <person name="Springer D."/>
            <person name="Dromer F."/>
            <person name="Young S."/>
            <person name="Zeng Q."/>
            <person name="Chapman S."/>
            <person name="Gujja S."/>
            <person name="Saif S."/>
            <person name="Birren B."/>
        </authorList>
    </citation>
    <scope>NUCLEOTIDE SEQUENCE [LARGE SCALE GENOMIC DNA]</scope>
    <source>
        <strain evidence="12 13">ATCC 28783</strain>
    </source>
</reference>
<dbReference type="STRING" id="5217.A0A4Q1BNM4"/>
<gene>
    <name evidence="11" type="primary">ALG14</name>
    <name evidence="12" type="ORF">M231_03304</name>
</gene>
<feature type="transmembrane region" description="Helical" evidence="11">
    <location>
        <begin position="118"/>
        <end position="137"/>
    </location>
</feature>
<dbReference type="VEuPathDB" id="FungiDB:TREMEDRAFT_27540"/>
<comment type="similarity">
    <text evidence="3 11">Belongs to the ALG14 family.</text>
</comment>
<protein>
    <recommendedName>
        <fullName evidence="5 11">UDP-N-acetylglucosamine transferase subunit ALG14</fullName>
    </recommendedName>
    <alternativeName>
        <fullName evidence="10 11">Asparagine-linked glycosylation protein 14</fullName>
    </alternativeName>
</protein>
<dbReference type="GO" id="GO:0031965">
    <property type="term" value="C:nuclear membrane"/>
    <property type="evidence" value="ECO:0007669"/>
    <property type="project" value="UniProtKB-SubCell"/>
</dbReference>
<dbReference type="PANTHER" id="PTHR12154">
    <property type="entry name" value="GLYCOSYL TRANSFERASE-RELATED"/>
    <property type="match status" value="1"/>
</dbReference>
<feature type="transmembrane region" description="Helical" evidence="11">
    <location>
        <begin position="149"/>
        <end position="169"/>
    </location>
</feature>
<evidence type="ECO:0000256" key="2">
    <source>
        <dbReference type="ARBA" id="ARBA00004590"/>
    </source>
</evidence>
<evidence type="ECO:0000256" key="3">
    <source>
        <dbReference type="ARBA" id="ARBA00009731"/>
    </source>
</evidence>
<evidence type="ECO:0000256" key="10">
    <source>
        <dbReference type="ARBA" id="ARBA00032062"/>
    </source>
</evidence>
<evidence type="ECO:0000256" key="7">
    <source>
        <dbReference type="ARBA" id="ARBA00022824"/>
    </source>
</evidence>
<organism evidence="12 13">
    <name type="scientific">Tremella mesenterica</name>
    <name type="common">Jelly fungus</name>
    <dbReference type="NCBI Taxonomy" id="5217"/>
    <lineage>
        <taxon>Eukaryota</taxon>
        <taxon>Fungi</taxon>
        <taxon>Dikarya</taxon>
        <taxon>Basidiomycota</taxon>
        <taxon>Agaricomycotina</taxon>
        <taxon>Tremellomycetes</taxon>
        <taxon>Tremellales</taxon>
        <taxon>Tremellaceae</taxon>
        <taxon>Tremella</taxon>
    </lineage>
</organism>
<dbReference type="GO" id="GO:0043541">
    <property type="term" value="C:UDP-N-acetylglucosamine transferase complex"/>
    <property type="evidence" value="ECO:0007669"/>
    <property type="project" value="TreeGrafter"/>
</dbReference>
<keyword evidence="6 11" id="KW-0812">Transmembrane</keyword>
<dbReference type="GO" id="GO:0004577">
    <property type="term" value="F:N-acetylglucosaminyldiphosphodolichol N-acetylglucosaminyltransferase activity"/>
    <property type="evidence" value="ECO:0007669"/>
    <property type="project" value="TreeGrafter"/>
</dbReference>
<dbReference type="Pfam" id="PF08660">
    <property type="entry name" value="Alg14"/>
    <property type="match status" value="1"/>
</dbReference>
<evidence type="ECO:0000313" key="12">
    <source>
        <dbReference type="EMBL" id="RXK39471.1"/>
    </source>
</evidence>
<evidence type="ECO:0000256" key="9">
    <source>
        <dbReference type="ARBA" id="ARBA00023136"/>
    </source>
</evidence>
<dbReference type="Gene3D" id="3.40.50.2000">
    <property type="entry name" value="Glycogen Phosphorylase B"/>
    <property type="match status" value="1"/>
</dbReference>
<dbReference type="InParanoid" id="A0A4Q1BNM4"/>
<comment type="subcellular location">
    <subcellularLocation>
        <location evidence="1 11">Endoplasmic reticulum membrane</location>
        <topology evidence="1 11">Single-pass membrane protein</topology>
    </subcellularLocation>
    <subcellularLocation>
        <location evidence="2">Nucleus membrane</location>
        <topology evidence="2">Single-pass membrane protein</topology>
    </subcellularLocation>
</comment>
<dbReference type="FunCoup" id="A0A4Q1BNM4">
    <property type="interactions" value="117"/>
</dbReference>
<dbReference type="GO" id="GO:0006488">
    <property type="term" value="P:dolichol-linked oligosaccharide biosynthetic process"/>
    <property type="evidence" value="ECO:0007669"/>
    <property type="project" value="InterPro"/>
</dbReference>